<proteinExistence type="predicted"/>
<comment type="caution">
    <text evidence="3">The sequence shown here is derived from an EMBL/GenBank/DDBJ whole genome shotgun (WGS) entry which is preliminary data.</text>
</comment>
<dbReference type="EMBL" id="JAZAVK010000125">
    <property type="protein sequence ID" value="KAK7421097.1"/>
    <property type="molecule type" value="Genomic_DNA"/>
</dbReference>
<feature type="compositionally biased region" description="Low complexity" evidence="1">
    <location>
        <begin position="103"/>
        <end position="114"/>
    </location>
</feature>
<evidence type="ECO:0000313" key="3">
    <source>
        <dbReference type="EMBL" id="KAK7421097.1"/>
    </source>
</evidence>
<accession>A0ABR1HJW7</accession>
<feature type="region of interest" description="Disordered" evidence="1">
    <location>
        <begin position="84"/>
        <end position="123"/>
    </location>
</feature>
<name>A0ABR1HJW7_9HYPO</name>
<keyword evidence="2" id="KW-0472">Membrane</keyword>
<keyword evidence="2" id="KW-0812">Transmembrane</keyword>
<evidence type="ECO:0000256" key="1">
    <source>
        <dbReference type="SAM" id="MobiDB-lite"/>
    </source>
</evidence>
<dbReference type="Proteomes" id="UP001498421">
    <property type="component" value="Unassembled WGS sequence"/>
</dbReference>
<evidence type="ECO:0000313" key="4">
    <source>
        <dbReference type="Proteomes" id="UP001498421"/>
    </source>
</evidence>
<reference evidence="3 4" key="1">
    <citation type="journal article" date="2025" name="Microbiol. Resour. Announc.">
        <title>Draft genome sequences for Neonectria magnoliae and Neonectria punicea, canker pathogens of Liriodendron tulipifera and Acer saccharum in West Virginia.</title>
        <authorList>
            <person name="Petronek H.M."/>
            <person name="Kasson M.T."/>
            <person name="Metheny A.M."/>
            <person name="Stauder C.M."/>
            <person name="Lovett B."/>
            <person name="Lynch S.C."/>
            <person name="Garnas J.R."/>
            <person name="Kasson L.R."/>
            <person name="Stajich J.E."/>
        </authorList>
    </citation>
    <scope>NUCLEOTIDE SEQUENCE [LARGE SCALE GENOMIC DNA]</scope>
    <source>
        <strain evidence="3 4">NRRL 64651</strain>
    </source>
</reference>
<gene>
    <name evidence="3" type="ORF">QQZ08_010099</name>
</gene>
<feature type="transmembrane region" description="Helical" evidence="2">
    <location>
        <begin position="6"/>
        <end position="28"/>
    </location>
</feature>
<evidence type="ECO:0000256" key="2">
    <source>
        <dbReference type="SAM" id="Phobius"/>
    </source>
</evidence>
<keyword evidence="2" id="KW-1133">Transmembrane helix</keyword>
<keyword evidence="4" id="KW-1185">Reference proteome</keyword>
<organism evidence="3 4">
    <name type="scientific">Neonectria magnoliae</name>
    <dbReference type="NCBI Taxonomy" id="2732573"/>
    <lineage>
        <taxon>Eukaryota</taxon>
        <taxon>Fungi</taxon>
        <taxon>Dikarya</taxon>
        <taxon>Ascomycota</taxon>
        <taxon>Pezizomycotina</taxon>
        <taxon>Sordariomycetes</taxon>
        <taxon>Hypocreomycetidae</taxon>
        <taxon>Hypocreales</taxon>
        <taxon>Nectriaceae</taxon>
        <taxon>Neonectria</taxon>
    </lineage>
</organism>
<protein>
    <submittedName>
        <fullName evidence="3">Uncharacterized protein</fullName>
    </submittedName>
</protein>
<sequence length="123" mass="13794">MQPANISYIVIAGIILSLCVAAVVVAIVHTTCKKKRPAPARRAALRSEHPLMDAIREQSMDDRLDEVVAREMRRHEIELKPLPRARCMGEPARTRGRGRWHRQPGPAARPGPQGVRILEQIPE</sequence>